<reference evidence="2" key="1">
    <citation type="submission" date="2020-10" db="EMBL/GenBank/DDBJ databases">
        <authorList>
            <person name="Gilroy R."/>
        </authorList>
    </citation>
    <scope>NUCLEOTIDE SEQUENCE</scope>
    <source>
        <strain evidence="2">CHK199-13235</strain>
    </source>
</reference>
<keyword evidence="1" id="KW-0472">Membrane</keyword>
<name>A0A9D1JYP6_9FIRM</name>
<dbReference type="AlphaFoldDB" id="A0A9D1JYP6"/>
<comment type="caution">
    <text evidence="2">The sequence shown here is derived from an EMBL/GenBank/DDBJ whole genome shotgun (WGS) entry which is preliminary data.</text>
</comment>
<keyword evidence="1" id="KW-0812">Transmembrane</keyword>
<gene>
    <name evidence="2" type="ORF">IAB51_03090</name>
</gene>
<accession>A0A9D1JYP6</accession>
<proteinExistence type="predicted"/>
<dbReference type="InterPro" id="IPR025470">
    <property type="entry name" value="DUF4321"/>
</dbReference>
<organism evidence="2 3">
    <name type="scientific">Candidatus Merdivicinus excrementipullorum</name>
    <dbReference type="NCBI Taxonomy" id="2840867"/>
    <lineage>
        <taxon>Bacteria</taxon>
        <taxon>Bacillati</taxon>
        <taxon>Bacillota</taxon>
        <taxon>Clostridia</taxon>
        <taxon>Eubacteriales</taxon>
        <taxon>Oscillospiraceae</taxon>
        <taxon>Oscillospiraceae incertae sedis</taxon>
        <taxon>Candidatus Merdivicinus</taxon>
    </lineage>
</organism>
<dbReference type="EMBL" id="DVJP01000025">
    <property type="protein sequence ID" value="HIS75774.1"/>
    <property type="molecule type" value="Genomic_DNA"/>
</dbReference>
<evidence type="ECO:0000256" key="1">
    <source>
        <dbReference type="SAM" id="Phobius"/>
    </source>
</evidence>
<protein>
    <submittedName>
        <fullName evidence="2">DUF4321 domain-containing protein</fullName>
    </submittedName>
</protein>
<evidence type="ECO:0000313" key="2">
    <source>
        <dbReference type="EMBL" id="HIS75774.1"/>
    </source>
</evidence>
<evidence type="ECO:0000313" key="3">
    <source>
        <dbReference type="Proteomes" id="UP000824002"/>
    </source>
</evidence>
<feature type="transmembrane region" description="Helical" evidence="1">
    <location>
        <begin position="54"/>
        <end position="78"/>
    </location>
</feature>
<keyword evidence="1" id="KW-1133">Transmembrane helix</keyword>
<dbReference type="Pfam" id="PF14209">
    <property type="entry name" value="DUF4321"/>
    <property type="match status" value="1"/>
</dbReference>
<dbReference type="Proteomes" id="UP000824002">
    <property type="component" value="Unassembled WGS sequence"/>
</dbReference>
<reference evidence="2" key="2">
    <citation type="journal article" date="2021" name="PeerJ">
        <title>Extensive microbial diversity within the chicken gut microbiome revealed by metagenomics and culture.</title>
        <authorList>
            <person name="Gilroy R."/>
            <person name="Ravi A."/>
            <person name="Getino M."/>
            <person name="Pursley I."/>
            <person name="Horton D.L."/>
            <person name="Alikhan N.F."/>
            <person name="Baker D."/>
            <person name="Gharbi K."/>
            <person name="Hall N."/>
            <person name="Watson M."/>
            <person name="Adriaenssens E.M."/>
            <person name="Foster-Nyarko E."/>
            <person name="Jarju S."/>
            <person name="Secka A."/>
            <person name="Antonio M."/>
            <person name="Oren A."/>
            <person name="Chaudhuri R.R."/>
            <person name="La Ragione R."/>
            <person name="Hildebrand F."/>
            <person name="Pallen M.J."/>
        </authorList>
    </citation>
    <scope>NUCLEOTIDE SEQUENCE</scope>
    <source>
        <strain evidence="2">CHK199-13235</strain>
    </source>
</reference>
<sequence length="85" mass="9308">MKRALLLTLYLFGGLLIGTLLTEIARNVSWLSWLCWGKSIGINSLSVDLSVVQFNFGITISMNVAVLICLIIAVVLYVKTAGKIH</sequence>